<protein>
    <recommendedName>
        <fullName evidence="13">Adenosylmethionine-8-amino-7-oxononanoate aminotransferase</fullName>
        <ecNumber evidence="13">2.6.1.62</ecNumber>
    </recommendedName>
    <alternativeName>
        <fullName evidence="13">7,8-diamino-pelargonic acid aminotransferase</fullName>
        <shortName evidence="13">DAPA AT</shortName>
        <shortName evidence="13">DAPA aminotransferase</shortName>
    </alternativeName>
    <alternativeName>
        <fullName evidence="13">7,8-diaminononanoate synthase</fullName>
        <shortName evidence="13">DANS</shortName>
    </alternativeName>
    <alternativeName>
        <fullName evidence="13">Diaminopelargonic acid synthase</fullName>
    </alternativeName>
</protein>
<dbReference type="NCBIfam" id="TIGR00508">
    <property type="entry name" value="bioA"/>
    <property type="match status" value="1"/>
</dbReference>
<keyword evidence="6 13" id="KW-0032">Aminotransferase</keyword>
<evidence type="ECO:0000313" key="15">
    <source>
        <dbReference type="Proteomes" id="UP000515472"/>
    </source>
</evidence>
<feature type="modified residue" description="N6-(pyridoxal phosphate)lysine" evidence="13">
    <location>
        <position position="306"/>
    </location>
</feature>
<dbReference type="InterPro" id="IPR005815">
    <property type="entry name" value="BioA"/>
</dbReference>
<evidence type="ECO:0000256" key="8">
    <source>
        <dbReference type="ARBA" id="ARBA00022691"/>
    </source>
</evidence>
<dbReference type="GO" id="GO:0030170">
    <property type="term" value="F:pyridoxal phosphate binding"/>
    <property type="evidence" value="ECO:0007669"/>
    <property type="project" value="UniProtKB-UniRule"/>
</dbReference>
<dbReference type="Gene3D" id="3.90.1150.10">
    <property type="entry name" value="Aspartate Aminotransferase, domain 1"/>
    <property type="match status" value="1"/>
</dbReference>
<dbReference type="GO" id="GO:0004015">
    <property type="term" value="F:adenosylmethionine-8-amino-7-oxononanoate transaminase activity"/>
    <property type="evidence" value="ECO:0007669"/>
    <property type="project" value="UniProtKB-UniRule"/>
</dbReference>
<dbReference type="InterPro" id="IPR015421">
    <property type="entry name" value="PyrdxlP-dep_Trfase_major"/>
</dbReference>
<comment type="similarity">
    <text evidence="12 13">Belongs to the class-III pyridoxal-phosphate-dependent aminotransferase family. BioA subfamily.</text>
</comment>
<dbReference type="EC" id="2.6.1.62" evidence="13"/>
<comment type="cofactor">
    <cofactor evidence="1 13">
        <name>pyridoxal 5'-phosphate</name>
        <dbReference type="ChEBI" id="CHEBI:597326"/>
    </cofactor>
</comment>
<comment type="subunit">
    <text evidence="4 13">Homodimer.</text>
</comment>
<organism evidence="14 15">
    <name type="scientific">Citrifermentans bremense</name>
    <dbReference type="NCBI Taxonomy" id="60035"/>
    <lineage>
        <taxon>Bacteria</taxon>
        <taxon>Pseudomonadati</taxon>
        <taxon>Thermodesulfobacteriota</taxon>
        <taxon>Desulfuromonadia</taxon>
        <taxon>Geobacterales</taxon>
        <taxon>Geobacteraceae</taxon>
        <taxon>Citrifermentans</taxon>
    </lineage>
</organism>
<evidence type="ECO:0000256" key="7">
    <source>
        <dbReference type="ARBA" id="ARBA00022679"/>
    </source>
</evidence>
<evidence type="ECO:0000256" key="6">
    <source>
        <dbReference type="ARBA" id="ARBA00022576"/>
    </source>
</evidence>
<dbReference type="InterPro" id="IPR015422">
    <property type="entry name" value="PyrdxlP-dep_Trfase_small"/>
</dbReference>
<accession>A0A7R7IYS9</accession>
<sequence>MDNESPEAQHWGTLRRLNVVELDTETLRRYDSEYLWHPFTQMSEWEGVENIIITRGEGSYIIDTDGNRYLDGVGAIWTNVHGHCRAEINEAVKQQVDRLEHSTLLGLSNDRAALLAKRLIDIAPPGLAKVFYSDNGSTAVEIGVKMAFQYQQQTGNKQKTKFIRFDNAYHGDTVGSMSVGGIAIYHEVYAPLLFPTIKAPSPYCYRCTLSPEGDCNSCGLLCLKELERLMEQHAHELAGLVIEPSVQGAGGMIVQPPGFVKGVRELCDRFNVLMIADEVAVGFGRTGAMFACGKEGVTPDIMALSKGISAGYLPLAATLTTKKIYDAFWGDYAELKTFFHGHTFTGNPIACAAALASLDLFEKDRLLESLQPKIDYLNRRLQGLLDLPHVGDVRQEGMIGGIELVVEKDTRKPYHWEERVGVRVCLEARKRGLFLRPLGNIIVIFPPLSISLGELALLMDGIEASITAVTG</sequence>
<dbReference type="Pfam" id="PF00202">
    <property type="entry name" value="Aminotran_3"/>
    <property type="match status" value="1"/>
</dbReference>
<dbReference type="PANTHER" id="PTHR42684">
    <property type="entry name" value="ADENOSYLMETHIONINE-8-AMINO-7-OXONONANOATE AMINOTRANSFERASE"/>
    <property type="match status" value="1"/>
</dbReference>
<dbReference type="GO" id="GO:0005737">
    <property type="term" value="C:cytoplasm"/>
    <property type="evidence" value="ECO:0007669"/>
    <property type="project" value="UniProtKB-SubCell"/>
</dbReference>
<keyword evidence="8 13" id="KW-0949">S-adenosyl-L-methionine</keyword>
<evidence type="ECO:0000256" key="12">
    <source>
        <dbReference type="ARBA" id="ARBA00060970"/>
    </source>
</evidence>
<evidence type="ECO:0000256" key="9">
    <source>
        <dbReference type="ARBA" id="ARBA00022756"/>
    </source>
</evidence>
<proteinExistence type="inferred from homology"/>
<dbReference type="FunFam" id="3.40.640.10:FF:000078">
    <property type="entry name" value="Adenosylmethionine-8-amino-7-oxononanoate aminotransferase"/>
    <property type="match status" value="1"/>
</dbReference>
<feature type="binding site" evidence="13">
    <location>
        <begin position="342"/>
        <end position="343"/>
    </location>
    <ligand>
        <name>pyridoxal 5'-phosphate</name>
        <dbReference type="ChEBI" id="CHEBI:597326"/>
    </ligand>
</feature>
<evidence type="ECO:0000256" key="11">
    <source>
        <dbReference type="ARBA" id="ARBA00048449"/>
    </source>
</evidence>
<reference evidence="14 15" key="1">
    <citation type="submission" date="2020-06" db="EMBL/GenBank/DDBJ databases">
        <title>Interaction of electrochemicaly active bacteria, Geobacter bremensis R4 on different carbon anode.</title>
        <authorList>
            <person name="Meng L."/>
            <person name="Yoshida N."/>
        </authorList>
    </citation>
    <scope>NUCLEOTIDE SEQUENCE [LARGE SCALE GENOMIC DNA]</scope>
    <source>
        <strain evidence="14 15">R4</strain>
    </source>
</reference>
<keyword evidence="5 13" id="KW-0963">Cytoplasm</keyword>
<dbReference type="EMBL" id="AP023213">
    <property type="protein sequence ID" value="BCO11368.1"/>
    <property type="molecule type" value="Genomic_DNA"/>
</dbReference>
<feature type="binding site" evidence="13">
    <location>
        <position position="436"/>
    </location>
    <ligand>
        <name>substrate</name>
    </ligand>
</feature>
<dbReference type="Gene3D" id="3.40.640.10">
    <property type="entry name" value="Type I PLP-dependent aspartate aminotransferase-like (Major domain)"/>
    <property type="match status" value="1"/>
</dbReference>
<comment type="function">
    <text evidence="13">Catalyzes the transfer of the alpha-amino group from S-adenosyl-L-methionine (SAM) to 7-keto-8-aminopelargonic acid (KAPA) to form 7,8-diaminopelargonic acid (DAPA). It is the only aminotransferase known to utilize SAM as an amino donor.</text>
</comment>
<keyword evidence="10 13" id="KW-0663">Pyridoxal phosphate</keyword>
<evidence type="ECO:0000256" key="2">
    <source>
        <dbReference type="ARBA" id="ARBA00004496"/>
    </source>
</evidence>
<feature type="site" description="Participates in the substrate recognition with KAPA and in a stacking interaction with the adenine ring of SAM" evidence="13">
    <location>
        <position position="39"/>
    </location>
</feature>
<evidence type="ECO:0000313" key="14">
    <source>
        <dbReference type="EMBL" id="BCO11368.1"/>
    </source>
</evidence>
<dbReference type="SUPFAM" id="SSF53383">
    <property type="entry name" value="PLP-dependent transferases"/>
    <property type="match status" value="1"/>
</dbReference>
<comment type="subcellular location">
    <subcellularLocation>
        <location evidence="2 13">Cytoplasm</location>
    </subcellularLocation>
</comment>
<dbReference type="PROSITE" id="PS00600">
    <property type="entry name" value="AA_TRANSFER_CLASS_3"/>
    <property type="match status" value="1"/>
</dbReference>
<dbReference type="HAMAP" id="MF_00834">
    <property type="entry name" value="BioA"/>
    <property type="match status" value="1"/>
</dbReference>
<feature type="binding site" evidence="13">
    <location>
        <begin position="136"/>
        <end position="137"/>
    </location>
    <ligand>
        <name>pyridoxal 5'-phosphate</name>
        <dbReference type="ChEBI" id="CHEBI:597326"/>
    </ligand>
</feature>
<evidence type="ECO:0000256" key="13">
    <source>
        <dbReference type="HAMAP-Rule" id="MF_00834"/>
    </source>
</evidence>
<dbReference type="InterPro" id="IPR005814">
    <property type="entry name" value="Aminotrans_3"/>
</dbReference>
<feature type="binding site" evidence="13">
    <location>
        <position position="169"/>
    </location>
    <ligand>
        <name>substrate</name>
    </ligand>
</feature>
<comment type="catalytic activity">
    <reaction evidence="11 13">
        <text>(8S)-8-amino-7-oxononanoate + S-adenosyl-L-methionine = S-adenosyl-4-methylsulfanyl-2-oxobutanoate + (7R,8S)-7,8-diammoniononanoate</text>
        <dbReference type="Rhea" id="RHEA:16861"/>
        <dbReference type="ChEBI" id="CHEBI:16490"/>
        <dbReference type="ChEBI" id="CHEBI:59789"/>
        <dbReference type="ChEBI" id="CHEBI:149468"/>
        <dbReference type="ChEBI" id="CHEBI:149469"/>
        <dbReference type="EC" id="2.6.1.62"/>
    </reaction>
</comment>
<feature type="binding site" evidence="13">
    <location>
        <position position="306"/>
    </location>
    <ligand>
        <name>substrate</name>
    </ligand>
</feature>
<dbReference type="GO" id="GO:0009102">
    <property type="term" value="P:biotin biosynthetic process"/>
    <property type="evidence" value="ECO:0007669"/>
    <property type="project" value="UniProtKB-UniRule"/>
</dbReference>
<evidence type="ECO:0000256" key="5">
    <source>
        <dbReference type="ARBA" id="ARBA00022490"/>
    </source>
</evidence>
<evidence type="ECO:0000256" key="10">
    <source>
        <dbReference type="ARBA" id="ARBA00022898"/>
    </source>
</evidence>
<comment type="pathway">
    <text evidence="3 13">Cofactor biosynthesis; biotin biosynthesis; 7,8-diaminononanoate from 8-amino-7-oxononanoate (SAM route): step 1/1.</text>
</comment>
<dbReference type="InterPro" id="IPR015424">
    <property type="entry name" value="PyrdxlP-dep_Trfase"/>
</dbReference>
<name>A0A7R7IYS9_9BACT</name>
<evidence type="ECO:0000256" key="1">
    <source>
        <dbReference type="ARBA" id="ARBA00001933"/>
    </source>
</evidence>
<evidence type="ECO:0000256" key="3">
    <source>
        <dbReference type="ARBA" id="ARBA00005063"/>
    </source>
</evidence>
<dbReference type="PANTHER" id="PTHR42684:SF17">
    <property type="entry name" value="ADENOSYLMETHIONINE-8-AMINO-7-OXONONANOATE AMINOTRANSFERASE"/>
    <property type="match status" value="1"/>
</dbReference>
<feature type="binding site" evidence="13">
    <location>
        <position position="341"/>
    </location>
    <ligand>
        <name>substrate</name>
    </ligand>
</feature>
<feature type="binding site" evidence="13">
    <location>
        <position position="277"/>
    </location>
    <ligand>
        <name>pyridoxal 5'-phosphate</name>
        <dbReference type="ChEBI" id="CHEBI:597326"/>
    </ligand>
</feature>
<dbReference type="Proteomes" id="UP000515472">
    <property type="component" value="Chromosome"/>
</dbReference>
<evidence type="ECO:0000256" key="4">
    <source>
        <dbReference type="ARBA" id="ARBA00011738"/>
    </source>
</evidence>
<gene>
    <name evidence="13" type="primary">bioA</name>
    <name evidence="14" type="ORF">GEOBRER4_n1949</name>
</gene>
<comment type="caution">
    <text evidence="13">Lacks conserved residue(s) required for the propagation of feature annotation.</text>
</comment>
<dbReference type="AlphaFoldDB" id="A0A7R7IYS9"/>
<keyword evidence="15" id="KW-1185">Reference proteome</keyword>
<dbReference type="CDD" id="cd00610">
    <property type="entry name" value="OAT_like"/>
    <property type="match status" value="1"/>
</dbReference>
<dbReference type="UniPathway" id="UPA00078">
    <property type="reaction ID" value="UER00160"/>
</dbReference>
<keyword evidence="9 13" id="KW-0093">Biotin biosynthesis</keyword>
<dbReference type="InterPro" id="IPR049704">
    <property type="entry name" value="Aminotrans_3_PPA_site"/>
</dbReference>
<keyword evidence="7 13" id="KW-0808">Transferase</keyword>